<gene>
    <name evidence="2" type="ORF">B0H17DRAFT_61450</name>
</gene>
<evidence type="ECO:0000256" key="1">
    <source>
        <dbReference type="SAM" id="SignalP"/>
    </source>
</evidence>
<proteinExistence type="predicted"/>
<name>A0AAD7D6L9_MYCRO</name>
<evidence type="ECO:0008006" key="4">
    <source>
        <dbReference type="Google" id="ProtNLM"/>
    </source>
</evidence>
<evidence type="ECO:0000313" key="3">
    <source>
        <dbReference type="Proteomes" id="UP001221757"/>
    </source>
</evidence>
<sequence>MNSLVLYVLLLGVPLARICCCGLGRPRLRRDRHLPPCPLHGIRWLRAQMGLRPARSAFIVRHISIRTSGRRSLLENSLEAQIDPCTWVRPTATPLAGRALLTYSAMFRATPSRAEWRRTLKRNTSSRSLLARLPTPVWWAATGMWPVSPFARSLGSGVFEFAAGGRVYVPPSKTFQGKGAFRRCTTSTWRDESSHGGLSDQSTLHKRSKIDSSLVPSSSLRPFWPVWPHSAQFPSRRESQMYLLRRDGGRQRREVLPPKR</sequence>
<feature type="chain" id="PRO_5042147840" description="Secreted protein" evidence="1">
    <location>
        <begin position="19"/>
        <end position="260"/>
    </location>
</feature>
<protein>
    <recommendedName>
        <fullName evidence="4">Secreted protein</fullName>
    </recommendedName>
</protein>
<organism evidence="2 3">
    <name type="scientific">Mycena rosella</name>
    <name type="common">Pink bonnet</name>
    <name type="synonym">Agaricus rosellus</name>
    <dbReference type="NCBI Taxonomy" id="1033263"/>
    <lineage>
        <taxon>Eukaryota</taxon>
        <taxon>Fungi</taxon>
        <taxon>Dikarya</taxon>
        <taxon>Basidiomycota</taxon>
        <taxon>Agaricomycotina</taxon>
        <taxon>Agaricomycetes</taxon>
        <taxon>Agaricomycetidae</taxon>
        <taxon>Agaricales</taxon>
        <taxon>Marasmiineae</taxon>
        <taxon>Mycenaceae</taxon>
        <taxon>Mycena</taxon>
    </lineage>
</organism>
<feature type="signal peptide" evidence="1">
    <location>
        <begin position="1"/>
        <end position="18"/>
    </location>
</feature>
<dbReference type="Proteomes" id="UP001221757">
    <property type="component" value="Unassembled WGS sequence"/>
</dbReference>
<dbReference type="AlphaFoldDB" id="A0AAD7D6L9"/>
<accession>A0AAD7D6L9</accession>
<evidence type="ECO:0000313" key="2">
    <source>
        <dbReference type="EMBL" id="KAJ7681509.1"/>
    </source>
</evidence>
<keyword evidence="1" id="KW-0732">Signal</keyword>
<keyword evidence="3" id="KW-1185">Reference proteome</keyword>
<dbReference type="EMBL" id="JARKIE010000117">
    <property type="protein sequence ID" value="KAJ7681509.1"/>
    <property type="molecule type" value="Genomic_DNA"/>
</dbReference>
<comment type="caution">
    <text evidence="2">The sequence shown here is derived from an EMBL/GenBank/DDBJ whole genome shotgun (WGS) entry which is preliminary data.</text>
</comment>
<reference evidence="2" key="1">
    <citation type="submission" date="2023-03" db="EMBL/GenBank/DDBJ databases">
        <title>Massive genome expansion in bonnet fungi (Mycena s.s.) driven by repeated elements and novel gene families across ecological guilds.</title>
        <authorList>
            <consortium name="Lawrence Berkeley National Laboratory"/>
            <person name="Harder C.B."/>
            <person name="Miyauchi S."/>
            <person name="Viragh M."/>
            <person name="Kuo A."/>
            <person name="Thoen E."/>
            <person name="Andreopoulos B."/>
            <person name="Lu D."/>
            <person name="Skrede I."/>
            <person name="Drula E."/>
            <person name="Henrissat B."/>
            <person name="Morin E."/>
            <person name="Kohler A."/>
            <person name="Barry K."/>
            <person name="LaButti K."/>
            <person name="Morin E."/>
            <person name="Salamov A."/>
            <person name="Lipzen A."/>
            <person name="Mereny Z."/>
            <person name="Hegedus B."/>
            <person name="Baldrian P."/>
            <person name="Stursova M."/>
            <person name="Weitz H."/>
            <person name="Taylor A."/>
            <person name="Grigoriev I.V."/>
            <person name="Nagy L.G."/>
            <person name="Martin F."/>
            <person name="Kauserud H."/>
        </authorList>
    </citation>
    <scope>NUCLEOTIDE SEQUENCE</scope>
    <source>
        <strain evidence="2">CBHHK067</strain>
    </source>
</reference>